<keyword evidence="3" id="KW-1185">Reference proteome</keyword>
<accession>A0A3N4JKD3</accession>
<evidence type="ECO:0000313" key="2">
    <source>
        <dbReference type="EMBL" id="RPA98719.1"/>
    </source>
</evidence>
<name>A0A3N4JKD3_9PEZI</name>
<sequence length="237" mass="27300">MMDVLNFTNNAKLSWEDKPRWKKPRKWLGHFADRVTYYGNIMDVLVQHHPEYASLAWGAMKLLFVLVVNHETSVKEIARILSRIADCLPQVDLYSMLYPSDEMRKAVATLYAHILSFLQRAADWYHSSSFSHIIKSFWRPFEVAFKDVVDEICEHGKRVTMLADAGHKQETRMIREILVPVAADVCGLKKLIDIMSGTGKELNIKDGQEQQAYCIQMTQGEFFGMQDSARSVFAIKH</sequence>
<gene>
    <name evidence="2" type="ORF">L873DRAFT_1686296</name>
</gene>
<dbReference type="EMBL" id="ML120393">
    <property type="protein sequence ID" value="RPA98719.1"/>
    <property type="molecule type" value="Genomic_DNA"/>
</dbReference>
<feature type="domain" description="DUF7708" evidence="1">
    <location>
        <begin position="26"/>
        <end position="171"/>
    </location>
</feature>
<proteinExistence type="predicted"/>
<evidence type="ECO:0000313" key="3">
    <source>
        <dbReference type="Proteomes" id="UP000276215"/>
    </source>
</evidence>
<reference evidence="2 3" key="1">
    <citation type="journal article" date="2018" name="Nat. Ecol. Evol.">
        <title>Pezizomycetes genomes reveal the molecular basis of ectomycorrhizal truffle lifestyle.</title>
        <authorList>
            <person name="Murat C."/>
            <person name="Payen T."/>
            <person name="Noel B."/>
            <person name="Kuo A."/>
            <person name="Morin E."/>
            <person name="Chen J."/>
            <person name="Kohler A."/>
            <person name="Krizsan K."/>
            <person name="Balestrini R."/>
            <person name="Da Silva C."/>
            <person name="Montanini B."/>
            <person name="Hainaut M."/>
            <person name="Levati E."/>
            <person name="Barry K.W."/>
            <person name="Belfiori B."/>
            <person name="Cichocki N."/>
            <person name="Clum A."/>
            <person name="Dockter R.B."/>
            <person name="Fauchery L."/>
            <person name="Guy J."/>
            <person name="Iotti M."/>
            <person name="Le Tacon F."/>
            <person name="Lindquist E.A."/>
            <person name="Lipzen A."/>
            <person name="Malagnac F."/>
            <person name="Mello A."/>
            <person name="Molinier V."/>
            <person name="Miyauchi S."/>
            <person name="Poulain J."/>
            <person name="Riccioni C."/>
            <person name="Rubini A."/>
            <person name="Sitrit Y."/>
            <person name="Splivallo R."/>
            <person name="Traeger S."/>
            <person name="Wang M."/>
            <person name="Zifcakova L."/>
            <person name="Wipf D."/>
            <person name="Zambonelli A."/>
            <person name="Paolocci F."/>
            <person name="Nowrousian M."/>
            <person name="Ottonello S."/>
            <person name="Baldrian P."/>
            <person name="Spatafora J.W."/>
            <person name="Henrissat B."/>
            <person name="Nagy L.G."/>
            <person name="Aury J.M."/>
            <person name="Wincker P."/>
            <person name="Grigoriev I.V."/>
            <person name="Bonfante P."/>
            <person name="Martin F.M."/>
        </authorList>
    </citation>
    <scope>NUCLEOTIDE SEQUENCE [LARGE SCALE GENOMIC DNA]</scope>
    <source>
        <strain evidence="2 3">120613-1</strain>
    </source>
</reference>
<protein>
    <recommendedName>
        <fullName evidence="1">DUF7708 domain-containing protein</fullName>
    </recommendedName>
</protein>
<dbReference type="STRING" id="1336337.A0A3N4JKD3"/>
<dbReference type="Pfam" id="PF24809">
    <property type="entry name" value="DUF7708"/>
    <property type="match status" value="1"/>
</dbReference>
<dbReference type="AlphaFoldDB" id="A0A3N4JKD3"/>
<dbReference type="InterPro" id="IPR056125">
    <property type="entry name" value="DUF7708"/>
</dbReference>
<organism evidence="2 3">
    <name type="scientific">Choiromyces venosus 120613-1</name>
    <dbReference type="NCBI Taxonomy" id="1336337"/>
    <lineage>
        <taxon>Eukaryota</taxon>
        <taxon>Fungi</taxon>
        <taxon>Dikarya</taxon>
        <taxon>Ascomycota</taxon>
        <taxon>Pezizomycotina</taxon>
        <taxon>Pezizomycetes</taxon>
        <taxon>Pezizales</taxon>
        <taxon>Tuberaceae</taxon>
        <taxon>Choiromyces</taxon>
    </lineage>
</organism>
<evidence type="ECO:0000259" key="1">
    <source>
        <dbReference type="Pfam" id="PF24809"/>
    </source>
</evidence>
<dbReference type="Proteomes" id="UP000276215">
    <property type="component" value="Unassembled WGS sequence"/>
</dbReference>
<dbReference type="OrthoDB" id="61900at2759"/>